<dbReference type="AlphaFoldDB" id="A0A0B2K2B7"/>
<evidence type="ECO:0000313" key="2">
    <source>
        <dbReference type="EMBL" id="KHM52257.1"/>
    </source>
</evidence>
<dbReference type="Proteomes" id="UP000030993">
    <property type="component" value="Unassembled WGS sequence"/>
</dbReference>
<reference evidence="2 3" key="1">
    <citation type="journal article" date="2013" name="PLoS ONE">
        <title>Identification and characterization of three novel lipases belonging to families II and V from Anaerovibrio lipolyticus 5ST.</title>
        <authorList>
            <person name="Prive F."/>
            <person name="Kaderbhai N.N."/>
            <person name="Girdwood S."/>
            <person name="Worgan H.J."/>
            <person name="Pinloche E."/>
            <person name="Scollan N.D."/>
            <person name="Huws S.A."/>
            <person name="Newbold C.J."/>
        </authorList>
    </citation>
    <scope>NUCLEOTIDE SEQUENCE [LARGE SCALE GENOMIC DNA]</scope>
    <source>
        <strain evidence="2 3">5S</strain>
    </source>
</reference>
<organism evidence="2 3">
    <name type="scientific">Anaerovibrio lipolyticus</name>
    <dbReference type="NCBI Taxonomy" id="82374"/>
    <lineage>
        <taxon>Bacteria</taxon>
        <taxon>Bacillati</taxon>
        <taxon>Bacillota</taxon>
        <taxon>Negativicutes</taxon>
        <taxon>Selenomonadales</taxon>
        <taxon>Selenomonadaceae</taxon>
        <taxon>Anaerovibrio</taxon>
    </lineage>
</organism>
<sequence>MSYYIDYSSEARQDIYDIYQYIADQLKSPSVAAELVNSIIDEVEKLDEMPFRHQLYKDEPWHSKGLRYICVNNYLIFYLPNKEDSTVYVVRIIYGGRDLGKQLKTIV</sequence>
<keyword evidence="1" id="KW-1277">Toxin-antitoxin system</keyword>
<dbReference type="RefSeq" id="WP_039207552.1">
    <property type="nucleotide sequence ID" value="NZ_JSCE01000120.1"/>
</dbReference>
<proteinExistence type="predicted"/>
<dbReference type="Gene3D" id="3.30.2310.20">
    <property type="entry name" value="RelE-like"/>
    <property type="match status" value="1"/>
</dbReference>
<dbReference type="STRING" id="82374.NZ47_05845"/>
<name>A0A0B2K2B7_9FIRM</name>
<keyword evidence="3" id="KW-1185">Reference proteome</keyword>
<dbReference type="EMBL" id="JSCE01000120">
    <property type="protein sequence ID" value="KHM52257.1"/>
    <property type="molecule type" value="Genomic_DNA"/>
</dbReference>
<dbReference type="NCBIfam" id="TIGR02385">
    <property type="entry name" value="RelE_StbE"/>
    <property type="match status" value="1"/>
</dbReference>
<evidence type="ECO:0000256" key="1">
    <source>
        <dbReference type="ARBA" id="ARBA00022649"/>
    </source>
</evidence>
<protein>
    <submittedName>
        <fullName evidence="2">Addiction module toxin RelE</fullName>
    </submittedName>
</protein>
<dbReference type="InterPro" id="IPR007712">
    <property type="entry name" value="RelE/ParE_toxin"/>
</dbReference>
<comment type="caution">
    <text evidence="2">The sequence shown here is derived from an EMBL/GenBank/DDBJ whole genome shotgun (WGS) entry which is preliminary data.</text>
</comment>
<accession>A0A0B2K2B7</accession>
<dbReference type="SUPFAM" id="SSF143011">
    <property type="entry name" value="RelE-like"/>
    <property type="match status" value="1"/>
</dbReference>
<dbReference type="Pfam" id="PF05016">
    <property type="entry name" value="ParE_toxin"/>
    <property type="match status" value="1"/>
</dbReference>
<gene>
    <name evidence="2" type="ORF">NZ47_05845</name>
</gene>
<evidence type="ECO:0000313" key="3">
    <source>
        <dbReference type="Proteomes" id="UP000030993"/>
    </source>
</evidence>
<dbReference type="InterPro" id="IPR035093">
    <property type="entry name" value="RelE/ParE_toxin_dom_sf"/>
</dbReference>